<keyword evidence="4 6" id="KW-0786">Thiamine pyrophosphate</keyword>
<reference evidence="9 10" key="1">
    <citation type="journal article" date="2014" name="PLoS ONE">
        <title>Identification and Characterization of a New Erythromycin Biosynthetic Gene Cluster in Actinopolyspora erythraea YIM90600, a Novel Erythronolide-Producing Halophilic Actinomycete Isolated from Salt Field.</title>
        <authorList>
            <person name="Chen D."/>
            <person name="Feng J."/>
            <person name="Huang L."/>
            <person name="Zhang Q."/>
            <person name="Wu J."/>
            <person name="Zhu X."/>
            <person name="Duan Y."/>
            <person name="Xu Z."/>
        </authorList>
    </citation>
    <scope>NUCLEOTIDE SEQUENCE [LARGE SCALE GENOMIC DNA]</scope>
    <source>
        <strain evidence="9 10">YIM90600</strain>
    </source>
</reference>
<evidence type="ECO:0000256" key="1">
    <source>
        <dbReference type="ARBA" id="ARBA00022679"/>
    </source>
</evidence>
<dbReference type="InterPro" id="IPR004433">
    <property type="entry name" value="MenaQ_synth_MenD"/>
</dbReference>
<dbReference type="GO" id="GO:0070204">
    <property type="term" value="F:2-succinyl-5-enolpyruvyl-6-hydroxy-3-cyclohexene-1-carboxylic-acid synthase activity"/>
    <property type="evidence" value="ECO:0007669"/>
    <property type="project" value="UniProtKB-UniRule"/>
</dbReference>
<dbReference type="GO" id="GO:0030976">
    <property type="term" value="F:thiamine pyrophosphate binding"/>
    <property type="evidence" value="ECO:0007669"/>
    <property type="project" value="UniProtKB-UniRule"/>
</dbReference>
<feature type="domain" description="Thiamine pyrophosphate enzyme N-terminal TPP-binding" evidence="7">
    <location>
        <begin position="8"/>
        <end position="124"/>
    </location>
</feature>
<dbReference type="GO" id="GO:0009234">
    <property type="term" value="P:menaquinone biosynthetic process"/>
    <property type="evidence" value="ECO:0007669"/>
    <property type="project" value="UniProtKB-UniRule"/>
</dbReference>
<dbReference type="CDD" id="cd02009">
    <property type="entry name" value="TPP_SHCHC_synthase"/>
    <property type="match status" value="1"/>
</dbReference>
<dbReference type="AlphaFoldDB" id="A0A099D9C4"/>
<keyword evidence="10" id="KW-1185">Reference proteome</keyword>
<dbReference type="SUPFAM" id="SSF52518">
    <property type="entry name" value="Thiamin diphosphate-binding fold (THDP-binding)"/>
    <property type="match status" value="2"/>
</dbReference>
<evidence type="ECO:0000313" key="10">
    <source>
        <dbReference type="Proteomes" id="UP000029737"/>
    </source>
</evidence>
<gene>
    <name evidence="6" type="primary">menD</name>
    <name evidence="8" type="ORF">CDG81_20540</name>
    <name evidence="9" type="ORF">IL38_04340</name>
</gene>
<comment type="cofactor">
    <cofactor evidence="6">
        <name>thiamine diphosphate</name>
        <dbReference type="ChEBI" id="CHEBI:58937"/>
    </cofactor>
    <text evidence="6">Binds 1 thiamine pyrophosphate per subunit.</text>
</comment>
<sequence>MNPATAQAEVIVDELVRNGLRHAVLSPGSRNAALAFALHGAARRERLALHVRVDERSAGYLALGIAAASGEPVAVVCTSGTAATNLHPAVTEAGYAAVPLLVLTADRPPELRAAGANQTIDQHGLYTTSVRWFDELAVAENRPGQNAYWRSQVCRAVHAACGGSRPAAPVHLNLPFREPLVPDEPTPTGAEEPEDATPEWCESLAGRADRRPWTEFAAPEPGAAPLRPRSPRGLVLLAEHAHEHELDWAARLGWPVLSETGGVGAGGQTLLPTGMWLLNLAEFIRAHRPEQVVCVGRPTVFRQVQRLLADSGVESLLLPGRHEAWPAPAHDVSRVADSVDPSSMAPDPEWLEAWRAADQKAGTELAAALARESRPYGPVIAAGVLDALPTGATLLVGSSNPTRDVALSARRRADVRVHRNRGVAGIDGTVSTAIGVALARRSPTYALLGDLTFLHDANGLLLGPRERRPDLTIVVCNDDGGGIFSLLEQGHPSHAEHFERVFGTPHGTDLAALCAAHGVPHRLVDEAELGEALRYRPGLRVVEVRTPRDGLRELHQRLSEAVSSAVLG</sequence>
<dbReference type="Gene3D" id="3.40.50.1220">
    <property type="entry name" value="TPP-binding domain"/>
    <property type="match status" value="1"/>
</dbReference>
<dbReference type="UniPathway" id="UPA01057">
    <property type="reaction ID" value="UER00164"/>
</dbReference>
<comment type="pathway">
    <text evidence="6">Quinol/quinone metabolism; menaquinone biosynthesis.</text>
</comment>
<keyword evidence="2 6" id="KW-0479">Metal-binding</keyword>
<name>A0A099D9C4_9ACTN</name>
<dbReference type="HOGENOM" id="CLU_006051_4_0_11"/>
<dbReference type="Proteomes" id="UP000029737">
    <property type="component" value="Unassembled WGS sequence"/>
</dbReference>
<comment type="cofactor">
    <cofactor evidence="6">
        <name>Mg(2+)</name>
        <dbReference type="ChEBI" id="CHEBI:18420"/>
    </cofactor>
    <cofactor evidence="6">
        <name>Mn(2+)</name>
        <dbReference type="ChEBI" id="CHEBI:29035"/>
    </cofactor>
</comment>
<proteinExistence type="inferred from homology"/>
<dbReference type="EMBL" id="JPMV01000010">
    <property type="protein sequence ID" value="KGI82654.1"/>
    <property type="molecule type" value="Genomic_DNA"/>
</dbReference>
<organism evidence="8 11">
    <name type="scientific">Actinopolyspora erythraea</name>
    <dbReference type="NCBI Taxonomy" id="414996"/>
    <lineage>
        <taxon>Bacteria</taxon>
        <taxon>Bacillati</taxon>
        <taxon>Actinomycetota</taxon>
        <taxon>Actinomycetes</taxon>
        <taxon>Actinopolysporales</taxon>
        <taxon>Actinopolysporaceae</taxon>
        <taxon>Actinopolyspora</taxon>
    </lineage>
</organism>
<comment type="similarity">
    <text evidence="6">Belongs to the TPP enzyme family. MenD subfamily.</text>
</comment>
<dbReference type="RefSeq" id="WP_043570222.1">
    <property type="nucleotide sequence ID" value="NZ_CP022752.1"/>
</dbReference>
<evidence type="ECO:0000256" key="6">
    <source>
        <dbReference type="HAMAP-Rule" id="MF_01659"/>
    </source>
</evidence>
<dbReference type="PIRSF" id="PIRSF004983">
    <property type="entry name" value="MenD"/>
    <property type="match status" value="1"/>
</dbReference>
<evidence type="ECO:0000256" key="5">
    <source>
        <dbReference type="ARBA" id="ARBA00023211"/>
    </source>
</evidence>
<keyword evidence="5 6" id="KW-0464">Manganese</keyword>
<keyword evidence="6" id="KW-0474">Menaquinone biosynthesis</keyword>
<protein>
    <recommendedName>
        <fullName evidence="6">2-succinyl-5-enolpyruvyl-6-hydroxy-3-cyclohexene-1-carboxylate synthase</fullName>
        <shortName evidence="6">SEPHCHC synthase</shortName>
        <ecNumber evidence="6">2.2.1.9</ecNumber>
    </recommendedName>
    <alternativeName>
        <fullName evidence="6">Menaquinone biosynthesis protein MenD</fullName>
    </alternativeName>
</protein>
<dbReference type="Gene3D" id="3.40.50.970">
    <property type="match status" value="2"/>
</dbReference>
<accession>A0A099D9C4</accession>
<evidence type="ECO:0000259" key="7">
    <source>
        <dbReference type="Pfam" id="PF02776"/>
    </source>
</evidence>
<dbReference type="InterPro" id="IPR029061">
    <property type="entry name" value="THDP-binding"/>
</dbReference>
<reference evidence="8 11" key="2">
    <citation type="submission" date="2017-08" db="EMBL/GenBank/DDBJ databases">
        <title>The complete genome sequence of moderately halophilic actinomycete Actinopolyspora erythraea YIM 90600, the producer of novel erythromycin, novel actinopolysporins A-C and tubercidin.</title>
        <authorList>
            <person name="Yin M."/>
            <person name="Tang S."/>
        </authorList>
    </citation>
    <scope>NUCLEOTIDE SEQUENCE [LARGE SCALE GENOMIC DNA]</scope>
    <source>
        <strain evidence="8 11">YIM 90600</strain>
    </source>
</reference>
<comment type="subunit">
    <text evidence="6">Homodimer.</text>
</comment>
<dbReference type="UniPathway" id="UPA00079"/>
<comment type="catalytic activity">
    <reaction evidence="6">
        <text>isochorismate + 2-oxoglutarate + H(+) = 5-enolpyruvoyl-6-hydroxy-2-succinyl-cyclohex-3-ene-1-carboxylate + CO2</text>
        <dbReference type="Rhea" id="RHEA:25593"/>
        <dbReference type="ChEBI" id="CHEBI:15378"/>
        <dbReference type="ChEBI" id="CHEBI:16526"/>
        <dbReference type="ChEBI" id="CHEBI:16810"/>
        <dbReference type="ChEBI" id="CHEBI:29780"/>
        <dbReference type="ChEBI" id="CHEBI:58818"/>
        <dbReference type="EC" id="2.2.1.9"/>
    </reaction>
</comment>
<keyword evidence="1 6" id="KW-0808">Transferase</keyword>
<dbReference type="eggNOG" id="COG1165">
    <property type="taxonomic scope" value="Bacteria"/>
</dbReference>
<evidence type="ECO:0000313" key="11">
    <source>
        <dbReference type="Proteomes" id="UP000215043"/>
    </source>
</evidence>
<evidence type="ECO:0000313" key="9">
    <source>
        <dbReference type="EMBL" id="KGI82654.1"/>
    </source>
</evidence>
<evidence type="ECO:0000256" key="3">
    <source>
        <dbReference type="ARBA" id="ARBA00022842"/>
    </source>
</evidence>
<dbReference type="NCBIfam" id="TIGR00173">
    <property type="entry name" value="menD"/>
    <property type="match status" value="1"/>
</dbReference>
<keyword evidence="3 6" id="KW-0460">Magnesium</keyword>
<evidence type="ECO:0000256" key="4">
    <source>
        <dbReference type="ARBA" id="ARBA00023052"/>
    </source>
</evidence>
<dbReference type="Proteomes" id="UP000215043">
    <property type="component" value="Chromosome"/>
</dbReference>
<dbReference type="KEGG" id="aey:CDG81_20540"/>
<comment type="function">
    <text evidence="6">Catalyzes the thiamine diphosphate-dependent decarboxylation of 2-oxoglutarate and the subsequent addition of the resulting succinic semialdehyde-thiamine pyrophosphate anion to isochorismate to yield 2-succinyl-5-enolpyruvyl-6-hydroxy-3-cyclohexene-1-carboxylate (SEPHCHC).</text>
</comment>
<evidence type="ECO:0000313" key="8">
    <source>
        <dbReference type="EMBL" id="ASU80265.1"/>
    </source>
</evidence>
<dbReference type="OrthoDB" id="9791859at2"/>
<dbReference type="CDD" id="cd07037">
    <property type="entry name" value="TPP_PYR_MenD"/>
    <property type="match status" value="1"/>
</dbReference>
<dbReference type="PANTHER" id="PTHR42916">
    <property type="entry name" value="2-SUCCINYL-5-ENOLPYRUVYL-6-HYDROXY-3-CYCLOHEXENE-1-CARBOXYLATE SYNTHASE"/>
    <property type="match status" value="1"/>
</dbReference>
<comment type="pathway">
    <text evidence="6">Quinol/quinone metabolism; 1,4-dihydroxy-2-naphthoate biosynthesis; 1,4-dihydroxy-2-naphthoate from chorismate: step 2/7.</text>
</comment>
<dbReference type="EMBL" id="CP022752">
    <property type="protein sequence ID" value="ASU80265.1"/>
    <property type="molecule type" value="Genomic_DNA"/>
</dbReference>
<dbReference type="GO" id="GO:0000287">
    <property type="term" value="F:magnesium ion binding"/>
    <property type="evidence" value="ECO:0007669"/>
    <property type="project" value="UniProtKB-UniRule"/>
</dbReference>
<evidence type="ECO:0000256" key="2">
    <source>
        <dbReference type="ARBA" id="ARBA00022723"/>
    </source>
</evidence>
<dbReference type="PANTHER" id="PTHR42916:SF1">
    <property type="entry name" value="PROTEIN PHYLLO, CHLOROPLASTIC"/>
    <property type="match status" value="1"/>
</dbReference>
<dbReference type="InterPro" id="IPR012001">
    <property type="entry name" value="Thiamin_PyroP_enz_TPP-bd_dom"/>
</dbReference>
<dbReference type="EC" id="2.2.1.9" evidence="6"/>
<dbReference type="Pfam" id="PF02776">
    <property type="entry name" value="TPP_enzyme_N"/>
    <property type="match status" value="1"/>
</dbReference>
<dbReference type="GO" id="GO:0030145">
    <property type="term" value="F:manganese ion binding"/>
    <property type="evidence" value="ECO:0007669"/>
    <property type="project" value="UniProtKB-UniRule"/>
</dbReference>
<dbReference type="HAMAP" id="MF_01659">
    <property type="entry name" value="MenD"/>
    <property type="match status" value="1"/>
</dbReference>